<reference evidence="5" key="1">
    <citation type="journal article" date="2014" name="Proc. Natl. Acad. Sci. U.S.A.">
        <title>Extensive sampling of basidiomycete genomes demonstrates inadequacy of the white-rot/brown-rot paradigm for wood decay fungi.</title>
        <authorList>
            <person name="Riley R."/>
            <person name="Salamov A.A."/>
            <person name="Brown D.W."/>
            <person name="Nagy L.G."/>
            <person name="Floudas D."/>
            <person name="Held B.W."/>
            <person name="Levasseur A."/>
            <person name="Lombard V."/>
            <person name="Morin E."/>
            <person name="Otillar R."/>
            <person name="Lindquist E.A."/>
            <person name="Sun H."/>
            <person name="LaButti K.M."/>
            <person name="Schmutz J."/>
            <person name="Jabbour D."/>
            <person name="Luo H."/>
            <person name="Baker S.E."/>
            <person name="Pisabarro A.G."/>
            <person name="Walton J.D."/>
            <person name="Blanchette R.A."/>
            <person name="Henrissat B."/>
            <person name="Martin F."/>
            <person name="Cullen D."/>
            <person name="Hibbett D.S."/>
            <person name="Grigoriev I.V."/>
        </authorList>
    </citation>
    <scope>NUCLEOTIDE SEQUENCE [LARGE SCALE GENOMIC DNA]</scope>
    <source>
        <strain evidence="5">MUCL 33604</strain>
    </source>
</reference>
<evidence type="ECO:0000313" key="4">
    <source>
        <dbReference type="EMBL" id="KDQ59830.1"/>
    </source>
</evidence>
<evidence type="ECO:0000259" key="3">
    <source>
        <dbReference type="Pfam" id="PF04548"/>
    </source>
</evidence>
<feature type="region of interest" description="Disordered" evidence="2">
    <location>
        <begin position="309"/>
        <end position="404"/>
    </location>
</feature>
<sequence>MSTSERGDTGSVSHTEQWNPEGVPEQLPVRNIIIFGESGCGKSSVINLLAGDHVADTSSTAAGCTFQSHKYTIASEYMVLNVFDTIGLNEGKGGAVASNVAIANLYKLVRKMDGGVNLLIYVIRGPRITESTSDNYRMFYEAFCQRNVPIVLVVTGLENEDPMDAWWDRNHYAFTNYRMEFSGHACITATPGKCDEQGHFMFEREYDESKPKVFHLILEYSLQSPWKMESTSWFVAIFKTLYNGLLPMVPLINPSSVGVSLRNALLKSPDLDPRETIHVVAEMEKETMVSVANPRQKKANPFVRVLKGLFGTSQPSPSTSTSSYGVPRSPPPQRNRLEFHDPMRPATARAPASEPAFTRPPTRVISPAPRTDSRLPGPLSSLSVMPANGRPAESKSSPSSPTAQATMVTLGASASVDQPLVYEGDVPHFPNPYDNAKLDGEHNAPDNADPTSSAVHPEPVSESGTGESKQVDVPPSIPVKDRDAEMKSLANSADVALVDSQVNAPSSAEKIDDGQLP</sequence>
<keyword evidence="1" id="KW-0547">Nucleotide-binding</keyword>
<accession>A0A067Q122</accession>
<dbReference type="HOGENOM" id="CLU_526815_0_0_1"/>
<dbReference type="STRING" id="933084.A0A067Q122"/>
<dbReference type="Pfam" id="PF04548">
    <property type="entry name" value="AIG1"/>
    <property type="match status" value="1"/>
</dbReference>
<dbReference type="OrthoDB" id="8954335at2759"/>
<dbReference type="EMBL" id="KL197715">
    <property type="protein sequence ID" value="KDQ59830.1"/>
    <property type="molecule type" value="Genomic_DNA"/>
</dbReference>
<name>A0A067Q122_9AGAM</name>
<dbReference type="InParanoid" id="A0A067Q122"/>
<protein>
    <recommendedName>
        <fullName evidence="3">AIG1-type G domain-containing protein</fullName>
    </recommendedName>
</protein>
<dbReference type="SUPFAM" id="SSF52540">
    <property type="entry name" value="P-loop containing nucleoside triphosphate hydrolases"/>
    <property type="match status" value="1"/>
</dbReference>
<feature type="compositionally biased region" description="Polar residues" evidence="2">
    <location>
        <begin position="9"/>
        <end position="18"/>
    </location>
</feature>
<dbReference type="Gene3D" id="3.40.50.300">
    <property type="entry name" value="P-loop containing nucleotide triphosphate hydrolases"/>
    <property type="match status" value="1"/>
</dbReference>
<dbReference type="GO" id="GO:0005525">
    <property type="term" value="F:GTP binding"/>
    <property type="evidence" value="ECO:0007669"/>
    <property type="project" value="InterPro"/>
</dbReference>
<organism evidence="4 5">
    <name type="scientific">Jaapia argillacea MUCL 33604</name>
    <dbReference type="NCBI Taxonomy" id="933084"/>
    <lineage>
        <taxon>Eukaryota</taxon>
        <taxon>Fungi</taxon>
        <taxon>Dikarya</taxon>
        <taxon>Basidiomycota</taxon>
        <taxon>Agaricomycotina</taxon>
        <taxon>Agaricomycetes</taxon>
        <taxon>Agaricomycetidae</taxon>
        <taxon>Jaapiales</taxon>
        <taxon>Jaapiaceae</taxon>
        <taxon>Jaapia</taxon>
    </lineage>
</organism>
<feature type="region of interest" description="Disordered" evidence="2">
    <location>
        <begin position="1"/>
        <end position="22"/>
    </location>
</feature>
<evidence type="ECO:0000256" key="1">
    <source>
        <dbReference type="ARBA" id="ARBA00022741"/>
    </source>
</evidence>
<dbReference type="InterPro" id="IPR027417">
    <property type="entry name" value="P-loop_NTPase"/>
</dbReference>
<feature type="domain" description="AIG1-type G" evidence="3">
    <location>
        <begin position="30"/>
        <end position="154"/>
    </location>
</feature>
<evidence type="ECO:0000313" key="5">
    <source>
        <dbReference type="Proteomes" id="UP000027265"/>
    </source>
</evidence>
<gene>
    <name evidence="4" type="ORF">JAAARDRAFT_33403</name>
</gene>
<feature type="compositionally biased region" description="Low complexity" evidence="2">
    <location>
        <begin position="312"/>
        <end position="323"/>
    </location>
</feature>
<dbReference type="CDD" id="cd00882">
    <property type="entry name" value="Ras_like_GTPase"/>
    <property type="match status" value="1"/>
</dbReference>
<evidence type="ECO:0000256" key="2">
    <source>
        <dbReference type="SAM" id="MobiDB-lite"/>
    </source>
</evidence>
<keyword evidence="5" id="KW-1185">Reference proteome</keyword>
<feature type="region of interest" description="Disordered" evidence="2">
    <location>
        <begin position="498"/>
        <end position="517"/>
    </location>
</feature>
<feature type="compositionally biased region" description="Polar residues" evidence="2">
    <location>
        <begin position="394"/>
        <end position="404"/>
    </location>
</feature>
<dbReference type="AlphaFoldDB" id="A0A067Q122"/>
<feature type="region of interest" description="Disordered" evidence="2">
    <location>
        <begin position="422"/>
        <end position="492"/>
    </location>
</feature>
<dbReference type="Proteomes" id="UP000027265">
    <property type="component" value="Unassembled WGS sequence"/>
</dbReference>
<proteinExistence type="predicted"/>
<dbReference type="InterPro" id="IPR006703">
    <property type="entry name" value="G_AIG1"/>
</dbReference>